<feature type="compositionally biased region" description="Low complexity" evidence="3">
    <location>
        <begin position="244"/>
        <end position="261"/>
    </location>
</feature>
<proteinExistence type="inferred from homology"/>
<sequence length="380" mass="41371">MTAVVVGRRGVAVAAAATQTPVEVSLSVPWGTVQGLHWPGSGPNVLAVHGWLDNANSFVPLLQPRSTRRHHRPAQQPGALTPPPMPDSSGVDDPLLQDLNVVAIDLPGHGRSSHKPRGASYLMVDWVRDVHWAVKALGWNRVHLVGHSMGAGICSIFASCFPDKVDSLTLIEGAVPVQGQSSAAREDLRQAIQSWEALDAKKAQDGRGLTLEDALQKLLTANTHVTEASARLLLDRGLRPVDPDTATTSSRSSRSSTSTSSADRRKGQDEREPRYQFSRDLAIRQVSATRLNFEQTQAFMKGVRCPTCVILAEDGVKYQLEATRQHLIAMSRSAAYFERHTVPGSHHVHMNEPERVRPLWLSFLAKALAHPAPATAQSKL</sequence>
<dbReference type="OMA" id="HGWMDVS"/>
<dbReference type="Pfam" id="PF00561">
    <property type="entry name" value="Abhydrolase_1"/>
    <property type="match status" value="1"/>
</dbReference>
<keyword evidence="2 5" id="KW-0378">Hydrolase</keyword>
<comment type="similarity">
    <text evidence="1">Belongs to the AB hydrolase superfamily.</text>
</comment>
<dbReference type="GO" id="GO:0016020">
    <property type="term" value="C:membrane"/>
    <property type="evidence" value="ECO:0007669"/>
    <property type="project" value="TreeGrafter"/>
</dbReference>
<reference evidence="5" key="1">
    <citation type="submission" date="2009-08" db="EMBL/GenBank/DDBJ databases">
        <title>Annotation of Salpingoeca rosetta.</title>
        <authorList>
            <consortium name="The Broad Institute Genome Sequencing Platform"/>
            <person name="Russ C."/>
            <person name="Cuomo C."/>
            <person name="Burger G."/>
            <person name="Gray M.W."/>
            <person name="Holland P.W.H."/>
            <person name="King N."/>
            <person name="Lang F.B.F."/>
            <person name="Roger A.J."/>
            <person name="Ruiz-Trillo I."/>
            <person name="Young S.K."/>
            <person name="Zeng Q."/>
            <person name="Gargeya S."/>
            <person name="Alvarado L."/>
            <person name="Berlin A."/>
            <person name="Chapman S.B."/>
            <person name="Chen Z."/>
            <person name="Freedman E."/>
            <person name="Gellesch M."/>
            <person name="Goldberg J."/>
            <person name="Griggs A."/>
            <person name="Gujja S."/>
            <person name="Heilman E."/>
            <person name="Heiman D."/>
            <person name="Howarth C."/>
            <person name="Mehta T."/>
            <person name="Neiman D."/>
            <person name="Pearson M."/>
            <person name="Roberts A."/>
            <person name="Saif S."/>
            <person name="Shea T."/>
            <person name="Shenoy N."/>
            <person name="Sisk P."/>
            <person name="Stolte C."/>
            <person name="Sykes S."/>
            <person name="White J."/>
            <person name="Yandava C."/>
            <person name="Haas B."/>
            <person name="Nusbaum C."/>
            <person name="Birren B."/>
        </authorList>
    </citation>
    <scope>NUCLEOTIDE SEQUENCE</scope>
    <source>
        <strain evidence="5">ATCC 50818</strain>
    </source>
</reference>
<evidence type="ECO:0000256" key="1">
    <source>
        <dbReference type="ARBA" id="ARBA00008645"/>
    </source>
</evidence>
<organism evidence="5 6">
    <name type="scientific">Salpingoeca rosetta (strain ATCC 50818 / BSB-021)</name>
    <dbReference type="NCBI Taxonomy" id="946362"/>
    <lineage>
        <taxon>Eukaryota</taxon>
        <taxon>Choanoflagellata</taxon>
        <taxon>Craspedida</taxon>
        <taxon>Salpingoecidae</taxon>
        <taxon>Salpingoeca</taxon>
    </lineage>
</organism>
<feature type="region of interest" description="Disordered" evidence="3">
    <location>
        <begin position="63"/>
        <end position="92"/>
    </location>
</feature>
<dbReference type="RefSeq" id="XP_004997014.1">
    <property type="nucleotide sequence ID" value="XM_004996957.1"/>
</dbReference>
<evidence type="ECO:0000256" key="3">
    <source>
        <dbReference type="SAM" id="MobiDB-lite"/>
    </source>
</evidence>
<dbReference type="OrthoDB" id="190201at2759"/>
<dbReference type="SUPFAM" id="SSF53474">
    <property type="entry name" value="alpha/beta-Hydrolases"/>
    <property type="match status" value="1"/>
</dbReference>
<accession>F2U2F8</accession>
<dbReference type="GeneID" id="16077606"/>
<dbReference type="EMBL" id="GL832959">
    <property type="protein sequence ID" value="EGD81810.1"/>
    <property type="molecule type" value="Genomic_DNA"/>
</dbReference>
<dbReference type="STRING" id="946362.F2U2F8"/>
<feature type="compositionally biased region" description="Basic and acidic residues" evidence="3">
    <location>
        <begin position="262"/>
        <end position="274"/>
    </location>
</feature>
<feature type="region of interest" description="Disordered" evidence="3">
    <location>
        <begin position="239"/>
        <end position="276"/>
    </location>
</feature>
<evidence type="ECO:0000313" key="5">
    <source>
        <dbReference type="EMBL" id="EGD81810.1"/>
    </source>
</evidence>
<dbReference type="InParanoid" id="F2U2F8"/>
<dbReference type="GO" id="GO:0016787">
    <property type="term" value="F:hydrolase activity"/>
    <property type="evidence" value="ECO:0007669"/>
    <property type="project" value="UniProtKB-KW"/>
</dbReference>
<dbReference type="PANTHER" id="PTHR43798">
    <property type="entry name" value="MONOACYLGLYCEROL LIPASE"/>
    <property type="match status" value="1"/>
</dbReference>
<dbReference type="eggNOG" id="KOG1454">
    <property type="taxonomic scope" value="Eukaryota"/>
</dbReference>
<name>F2U2F8_SALR5</name>
<evidence type="ECO:0000313" key="6">
    <source>
        <dbReference type="Proteomes" id="UP000007799"/>
    </source>
</evidence>
<evidence type="ECO:0000259" key="4">
    <source>
        <dbReference type="Pfam" id="PF00561"/>
    </source>
</evidence>
<dbReference type="PANTHER" id="PTHR43798:SF14">
    <property type="entry name" value="SERINE HYDROLASE-LIKE PROTEIN DDB_G0286239"/>
    <property type="match status" value="1"/>
</dbReference>
<dbReference type="Gene3D" id="3.40.50.1820">
    <property type="entry name" value="alpha/beta hydrolase"/>
    <property type="match status" value="1"/>
</dbReference>
<dbReference type="AlphaFoldDB" id="F2U2F8"/>
<feature type="domain" description="AB hydrolase-1" evidence="4">
    <location>
        <begin position="91"/>
        <end position="313"/>
    </location>
</feature>
<dbReference type="InterPro" id="IPR050266">
    <property type="entry name" value="AB_hydrolase_sf"/>
</dbReference>
<keyword evidence="6" id="KW-1185">Reference proteome</keyword>
<dbReference type="InterPro" id="IPR029058">
    <property type="entry name" value="AB_hydrolase_fold"/>
</dbReference>
<dbReference type="InterPro" id="IPR000073">
    <property type="entry name" value="AB_hydrolase_1"/>
</dbReference>
<evidence type="ECO:0000256" key="2">
    <source>
        <dbReference type="ARBA" id="ARBA00022801"/>
    </source>
</evidence>
<dbReference type="PRINTS" id="PR00111">
    <property type="entry name" value="ABHYDROLASE"/>
</dbReference>
<dbReference type="Proteomes" id="UP000007799">
    <property type="component" value="Unassembled WGS sequence"/>
</dbReference>
<dbReference type="FunCoup" id="F2U2F8">
    <property type="interactions" value="3"/>
</dbReference>
<dbReference type="KEGG" id="sre:PTSG_02523"/>
<gene>
    <name evidence="5" type="ORF">PTSG_02523</name>
</gene>
<dbReference type="ESTHER" id="sals5-f2u2f8">
    <property type="family name" value="6_AlphaBeta_hydrolase"/>
</dbReference>
<protein>
    <submittedName>
        <fullName evidence="5">Alpha/beta hydrolase</fullName>
    </submittedName>
</protein>